<proteinExistence type="inferred from homology"/>
<evidence type="ECO:0000256" key="15">
    <source>
        <dbReference type="ARBA" id="ARBA00025780"/>
    </source>
</evidence>
<evidence type="ECO:0000256" key="4">
    <source>
        <dbReference type="ARBA" id="ARBA00004496"/>
    </source>
</evidence>
<sequence length="1476" mass="168753">QHYHLHYQLKTAGAYAYHVSFTDGKENDNNKDDDNDSSRRTTKKNGKSGYFVVEPRLYNHLPLDAVMIQSIVPKWMGPLSQWQPHIDLIKKSGYNMIHFAPMQQRGGSDSPYSIHDQLLFADDLFHSKQSHNHHHNDKENEEEEYVIVLPERQERIELVRSALNDIQTRHGIMCLSDVVWNHTSYDSPFLNDHPDAGYNLENSPHLVPAYELDSALLELSKNMDKHGLPTIIKTIQDVDAVITYIKKTIFPRLKLWEYKKIVDPTPYTDEAIKEILLSPQQQQQLQQGYKMEKNLPINVLADLFGQYAIQDNANPGVRVTRSVDLPHAISFVQILISAGYTMDIFISKNDSNNVKEKQTSTEQDCMTTNVTTIFNKLLSQINLVQYQEYDKDVEIALENIRSRIIYTRLDENGPLLSEINESSPLLESYFTRLDNKNVALANNGWIWNADPMQDFAGPESSAYLRRQLICWGDCVKLRYGNSPNDNPWLWNHMREYTELVASMFDGVRIDNCHSTPIHVGEYLLNAARRVRPDLYVLAELFTGSPEMDLHFVSKLGIHALVREAMQAWDPHELSRLIHRHGGKPVGSMDQDLNRKVVSLENSKKNKTNALMIPIEHGSSPRALFMDCTHDNQTPFQKRTAEDTLSNAALVAFSDCATGSVKGYDEIYPYLLDVVKEKRLYSSLLQHPVGIVDVKAQLQKLHLSMSLEGFTEIHVHHEGDYILVHRQHPETHEGYLLIAHTAFPNKSGKIKPVRLHMTRLSYMFGACLIVDSNNGNIDKENKYLTGLPSQCIDLPAPQLTQEVDDDYVTIELPKDGSFGPGSIYVFKTSIGKQLDEEIERLVTHVPDTTIAPLDLLDCNVILYRCEGEEIDSTDGNGVYDIPGWGKLPYAGLEGFMSVLRPIVRDNDLGHPLCDNLRQGPWAMNYCQNRLEGYPHCKELVNWFASGFDAIQKKLPNFLIPKYFSIAIHTVYNRVRDHALSKMTPLIYNSLDPFIHQLALCSVQMYGDVPSAGLYPCINKDTTREEENLRVGSLAAGLPHFSHGFMRTWGRDVFLSLRGLLLVTGQYEAAKHHILAFAATLNHGLLPNLLDAGRSPRYNARDAVWFFMQSVQDYYFMAPDGASILKERVKRRFPKDYTYVPVDEGYKWESTIGELVQEILQQHAQGIHFREHNAGTKIDSQMKDEGFNIDITVDWTTGVLVGGNIWNCGTWMDKMGESGKAGNKGYPGTPRDGAPIEITGLLKSTLRWIIQIQSKNQFSWPGVQVKGKIITYKDWNELLQKNFERVYYIPRDPSQDKNYEVDPKIIHRRGIYKDVYKATWPYAEYQFRPNLTVAMVVAPELFNQDHATECLQLVNKILLGPLGMRTLDPVDKRYRPYYKNNEDSEDFDTAKGRNYHQGPEWVWPTGYYLRAAYKFKTLTPPEIARITRAHRDYISTDVWAGLPELTNKDGETCWDSCFTQAWSASGLLDLMFDMQQQQ</sequence>
<evidence type="ECO:0000256" key="7">
    <source>
        <dbReference type="ARBA" id="ARBA00020723"/>
    </source>
</evidence>
<dbReference type="Gene3D" id="3.20.20.80">
    <property type="entry name" value="Glycosidases"/>
    <property type="match status" value="2"/>
</dbReference>
<dbReference type="SUPFAM" id="SSF51445">
    <property type="entry name" value="(Trans)glycosidases"/>
    <property type="match status" value="1"/>
</dbReference>
<name>A0A8H7S152_9FUNG</name>
<evidence type="ECO:0000259" key="18">
    <source>
        <dbReference type="Pfam" id="PF06202"/>
    </source>
</evidence>
<dbReference type="Pfam" id="PF06202">
    <property type="entry name" value="GDE_C"/>
    <property type="match status" value="1"/>
</dbReference>
<dbReference type="EC" id="3.2.1.33" evidence="6"/>
<feature type="domain" description="Glycogen debranching enzyme glucanotransferase" evidence="19">
    <location>
        <begin position="60"/>
        <end position="535"/>
    </location>
</feature>
<dbReference type="EMBL" id="JAEPRB010000146">
    <property type="protein sequence ID" value="KAG2220263.1"/>
    <property type="molecule type" value="Genomic_DNA"/>
</dbReference>
<evidence type="ECO:0000256" key="14">
    <source>
        <dbReference type="ARBA" id="ARBA00023295"/>
    </source>
</evidence>
<evidence type="ECO:0000256" key="6">
    <source>
        <dbReference type="ARBA" id="ARBA00012778"/>
    </source>
</evidence>
<protein>
    <recommendedName>
        <fullName evidence="7">Glycogen debranching enzyme</fullName>
        <ecNumber evidence="5">2.4.1.25</ecNumber>
        <ecNumber evidence="6">3.2.1.33</ecNumber>
    </recommendedName>
    <alternativeName>
        <fullName evidence="16">Glycogen debrancher</fullName>
    </alternativeName>
</protein>
<keyword evidence="9" id="KW-0328">Glycosyltransferase</keyword>
<keyword evidence="22" id="KW-1185">Reference proteome</keyword>
<dbReference type="InterPro" id="IPR032792">
    <property type="entry name" value="AGL_glucanoTrfase"/>
</dbReference>
<evidence type="ECO:0000256" key="11">
    <source>
        <dbReference type="ARBA" id="ARBA00022801"/>
    </source>
</evidence>
<evidence type="ECO:0000256" key="16">
    <source>
        <dbReference type="ARBA" id="ARBA00031477"/>
    </source>
</evidence>
<dbReference type="OrthoDB" id="10248904at2759"/>
<comment type="caution">
    <text evidence="21">The sequence shown here is derived from an EMBL/GenBank/DDBJ whole genome shotgun (WGS) entry which is preliminary data.</text>
</comment>
<keyword evidence="10" id="KW-0808">Transferase</keyword>
<accession>A0A8H7S152</accession>
<dbReference type="Proteomes" id="UP000646827">
    <property type="component" value="Unassembled WGS sequence"/>
</dbReference>
<evidence type="ECO:0000256" key="1">
    <source>
        <dbReference type="ARBA" id="ARBA00000439"/>
    </source>
</evidence>
<dbReference type="GO" id="GO:0004135">
    <property type="term" value="F:amylo-alpha-1,6-glucosidase activity"/>
    <property type="evidence" value="ECO:0007669"/>
    <property type="project" value="UniProtKB-EC"/>
</dbReference>
<evidence type="ECO:0000259" key="19">
    <source>
        <dbReference type="Pfam" id="PF14701"/>
    </source>
</evidence>
<dbReference type="InterPro" id="IPR032788">
    <property type="entry name" value="AGL_central"/>
</dbReference>
<dbReference type="FunFam" id="1.50.10.10:FF:000039">
    <property type="entry name" value="Glycogen debranching enzyme Gdb1, putative"/>
    <property type="match status" value="1"/>
</dbReference>
<feature type="non-terminal residue" evidence="21">
    <location>
        <position position="1"/>
    </location>
</feature>
<dbReference type="GO" id="GO:0005978">
    <property type="term" value="P:glycogen biosynthetic process"/>
    <property type="evidence" value="ECO:0007669"/>
    <property type="project" value="UniProtKB-KW"/>
</dbReference>
<evidence type="ECO:0000256" key="2">
    <source>
        <dbReference type="ARBA" id="ARBA00000927"/>
    </source>
</evidence>
<evidence type="ECO:0000256" key="9">
    <source>
        <dbReference type="ARBA" id="ARBA00022676"/>
    </source>
</evidence>
<comment type="catalytic activity">
    <reaction evidence="2">
        <text>Hydrolysis of (1-&gt;6)-alpha-D-glucosidic branch linkages in glycogen phosphorylase limit dextrin.</text>
        <dbReference type="EC" id="3.2.1.33"/>
    </reaction>
</comment>
<comment type="subcellular location">
    <subcellularLocation>
        <location evidence="4">Cytoplasm</location>
    </subcellularLocation>
</comment>
<evidence type="ECO:0000256" key="12">
    <source>
        <dbReference type="ARBA" id="ARBA00023056"/>
    </source>
</evidence>
<comment type="catalytic activity">
    <reaction evidence="1">
        <text>Transfers a segment of a (1-&gt;4)-alpha-D-glucan to a new position in an acceptor, which may be glucose or a (1-&gt;4)-alpha-D-glucan.</text>
        <dbReference type="EC" id="2.4.1.25"/>
    </reaction>
</comment>
<keyword evidence="8" id="KW-0963">Cytoplasm</keyword>
<dbReference type="Pfam" id="PF14701">
    <property type="entry name" value="hDGE_amylase"/>
    <property type="match status" value="1"/>
</dbReference>
<gene>
    <name evidence="21" type="ORF">INT45_009878</name>
</gene>
<dbReference type="SUPFAM" id="SSF48208">
    <property type="entry name" value="Six-hairpin glycosidases"/>
    <property type="match status" value="1"/>
</dbReference>
<dbReference type="PANTHER" id="PTHR10569">
    <property type="entry name" value="GLYCOGEN DEBRANCHING ENZYME"/>
    <property type="match status" value="1"/>
</dbReference>
<keyword evidence="11" id="KW-0378">Hydrolase</keyword>
<dbReference type="InterPro" id="IPR017853">
    <property type="entry name" value="GH"/>
</dbReference>
<organism evidence="21 22">
    <name type="scientific">Circinella minor</name>
    <dbReference type="NCBI Taxonomy" id="1195481"/>
    <lineage>
        <taxon>Eukaryota</taxon>
        <taxon>Fungi</taxon>
        <taxon>Fungi incertae sedis</taxon>
        <taxon>Mucoromycota</taxon>
        <taxon>Mucoromycotina</taxon>
        <taxon>Mucoromycetes</taxon>
        <taxon>Mucorales</taxon>
        <taxon>Lichtheimiaceae</taxon>
        <taxon>Circinella</taxon>
    </lineage>
</organism>
<dbReference type="Pfam" id="PF14702">
    <property type="entry name" value="hGDE_central"/>
    <property type="match status" value="1"/>
</dbReference>
<evidence type="ECO:0000256" key="10">
    <source>
        <dbReference type="ARBA" id="ARBA00022679"/>
    </source>
</evidence>
<comment type="similarity">
    <text evidence="15">Belongs to the glycogen debranching enzyme family.</text>
</comment>
<dbReference type="GO" id="GO:0004134">
    <property type="term" value="F:4-alpha-glucanotransferase activity"/>
    <property type="evidence" value="ECO:0007669"/>
    <property type="project" value="UniProtKB-EC"/>
</dbReference>
<dbReference type="EC" id="2.4.1.25" evidence="5"/>
<evidence type="ECO:0000256" key="8">
    <source>
        <dbReference type="ARBA" id="ARBA00022490"/>
    </source>
</evidence>
<comment type="function">
    <text evidence="3">Multifunctional enzyme acting as 1,4-alpha-D-glucan:1,4-alpha-D-glucan 4-alpha-D-glycosyltransferase and amylo-1,6-glucosidase in glycogen degradation.</text>
</comment>
<keyword evidence="13" id="KW-0511">Multifunctional enzyme</keyword>
<dbReference type="InterPro" id="IPR008928">
    <property type="entry name" value="6-hairpin_glycosidase_sf"/>
</dbReference>
<evidence type="ECO:0000256" key="13">
    <source>
        <dbReference type="ARBA" id="ARBA00023268"/>
    </source>
</evidence>
<evidence type="ECO:0000259" key="20">
    <source>
        <dbReference type="Pfam" id="PF14702"/>
    </source>
</evidence>
<dbReference type="GO" id="GO:0005737">
    <property type="term" value="C:cytoplasm"/>
    <property type="evidence" value="ECO:0007669"/>
    <property type="project" value="UniProtKB-SubCell"/>
</dbReference>
<evidence type="ECO:0000313" key="21">
    <source>
        <dbReference type="EMBL" id="KAG2220263.1"/>
    </source>
</evidence>
<evidence type="ECO:0000313" key="22">
    <source>
        <dbReference type="Proteomes" id="UP000646827"/>
    </source>
</evidence>
<dbReference type="PANTHER" id="PTHR10569:SF2">
    <property type="entry name" value="GLYCOGEN DEBRANCHING ENZYME"/>
    <property type="match status" value="1"/>
</dbReference>
<evidence type="ECO:0000256" key="17">
    <source>
        <dbReference type="SAM" id="MobiDB-lite"/>
    </source>
</evidence>
<feature type="domain" description="Glycogen debranching enzyme C-terminal" evidence="18">
    <location>
        <begin position="1027"/>
        <end position="1466"/>
    </location>
</feature>
<evidence type="ECO:0000256" key="5">
    <source>
        <dbReference type="ARBA" id="ARBA00012560"/>
    </source>
</evidence>
<evidence type="ECO:0000256" key="3">
    <source>
        <dbReference type="ARBA" id="ARBA00003530"/>
    </source>
</evidence>
<keyword evidence="12" id="KW-0320">Glycogen biosynthesis</keyword>
<dbReference type="InterPro" id="IPR032790">
    <property type="entry name" value="GDE_C"/>
</dbReference>
<dbReference type="InterPro" id="IPR010401">
    <property type="entry name" value="AGL/Gdb1"/>
</dbReference>
<reference evidence="21 22" key="1">
    <citation type="submission" date="2020-12" db="EMBL/GenBank/DDBJ databases">
        <title>Metabolic potential, ecology and presence of endohyphal bacteria is reflected in genomic diversity of Mucoromycotina.</title>
        <authorList>
            <person name="Muszewska A."/>
            <person name="Okrasinska A."/>
            <person name="Steczkiewicz K."/>
            <person name="Drgas O."/>
            <person name="Orlowska M."/>
            <person name="Perlinska-Lenart U."/>
            <person name="Aleksandrzak-Piekarczyk T."/>
            <person name="Szatraj K."/>
            <person name="Zielenkiewicz U."/>
            <person name="Pilsyk S."/>
            <person name="Malc E."/>
            <person name="Mieczkowski P."/>
            <person name="Kruszewska J.S."/>
            <person name="Biernat P."/>
            <person name="Pawlowska J."/>
        </authorList>
    </citation>
    <scope>NUCLEOTIDE SEQUENCE [LARGE SCALE GENOMIC DNA]</scope>
    <source>
        <strain evidence="21 22">CBS 142.35</strain>
    </source>
</reference>
<feature type="domain" description="Glycogen debranching enzyme central" evidence="20">
    <location>
        <begin position="689"/>
        <end position="929"/>
    </location>
</feature>
<feature type="region of interest" description="Disordered" evidence="17">
    <location>
        <begin position="22"/>
        <end position="46"/>
    </location>
</feature>
<keyword evidence="14" id="KW-0326">Glycosidase</keyword>
<feature type="compositionally biased region" description="Basic and acidic residues" evidence="17">
    <location>
        <begin position="23"/>
        <end position="39"/>
    </location>
</feature>
<dbReference type="FunFam" id="3.20.20.80:FF:000242">
    <property type="entry name" value="Glycogen debranching enzyme Gdb1, putative"/>
    <property type="match status" value="1"/>
</dbReference>
<dbReference type="GO" id="GO:0005980">
    <property type="term" value="P:glycogen catabolic process"/>
    <property type="evidence" value="ECO:0007669"/>
    <property type="project" value="InterPro"/>
</dbReference>